<evidence type="ECO:0000313" key="1">
    <source>
        <dbReference type="EMBL" id="KAF2120257.1"/>
    </source>
</evidence>
<accession>A0A6A5ZN46</accession>
<sequence length="132" mass="14487">MVRKATRESPGVFGTTDIVWLCSTRDRRWETRRVEGVQSKDSKGSRRKHPAAKRTICLITIACSAHASTISYHPSCFTIPSPAHPSPLLAKTSYISFSVVAASFSVPYDWPARIITCSHGAHGPAVRQPNPL</sequence>
<keyword evidence="2" id="KW-1185">Reference proteome</keyword>
<dbReference type="EMBL" id="ML977314">
    <property type="protein sequence ID" value="KAF2120257.1"/>
    <property type="molecule type" value="Genomic_DNA"/>
</dbReference>
<name>A0A6A5ZN46_9PLEO</name>
<organism evidence="1 2">
    <name type="scientific">Lophiotrema nucula</name>
    <dbReference type="NCBI Taxonomy" id="690887"/>
    <lineage>
        <taxon>Eukaryota</taxon>
        <taxon>Fungi</taxon>
        <taxon>Dikarya</taxon>
        <taxon>Ascomycota</taxon>
        <taxon>Pezizomycotina</taxon>
        <taxon>Dothideomycetes</taxon>
        <taxon>Pleosporomycetidae</taxon>
        <taxon>Pleosporales</taxon>
        <taxon>Lophiotremataceae</taxon>
        <taxon>Lophiotrema</taxon>
    </lineage>
</organism>
<evidence type="ECO:0000313" key="2">
    <source>
        <dbReference type="Proteomes" id="UP000799770"/>
    </source>
</evidence>
<dbReference type="Proteomes" id="UP000799770">
    <property type="component" value="Unassembled WGS sequence"/>
</dbReference>
<reference evidence="1" key="1">
    <citation type="journal article" date="2020" name="Stud. Mycol.">
        <title>101 Dothideomycetes genomes: a test case for predicting lifestyles and emergence of pathogens.</title>
        <authorList>
            <person name="Haridas S."/>
            <person name="Albert R."/>
            <person name="Binder M."/>
            <person name="Bloem J."/>
            <person name="Labutti K."/>
            <person name="Salamov A."/>
            <person name="Andreopoulos B."/>
            <person name="Baker S."/>
            <person name="Barry K."/>
            <person name="Bills G."/>
            <person name="Bluhm B."/>
            <person name="Cannon C."/>
            <person name="Castanera R."/>
            <person name="Culley D."/>
            <person name="Daum C."/>
            <person name="Ezra D."/>
            <person name="Gonzalez J."/>
            <person name="Henrissat B."/>
            <person name="Kuo A."/>
            <person name="Liang C."/>
            <person name="Lipzen A."/>
            <person name="Lutzoni F."/>
            <person name="Magnuson J."/>
            <person name="Mondo S."/>
            <person name="Nolan M."/>
            <person name="Ohm R."/>
            <person name="Pangilinan J."/>
            <person name="Park H.-J."/>
            <person name="Ramirez L."/>
            <person name="Alfaro M."/>
            <person name="Sun H."/>
            <person name="Tritt A."/>
            <person name="Yoshinaga Y."/>
            <person name="Zwiers L.-H."/>
            <person name="Turgeon B."/>
            <person name="Goodwin S."/>
            <person name="Spatafora J."/>
            <person name="Crous P."/>
            <person name="Grigoriev I."/>
        </authorList>
    </citation>
    <scope>NUCLEOTIDE SEQUENCE</scope>
    <source>
        <strain evidence="1">CBS 627.86</strain>
    </source>
</reference>
<dbReference type="AlphaFoldDB" id="A0A6A5ZN46"/>
<protein>
    <submittedName>
        <fullName evidence="1">Uncharacterized protein</fullName>
    </submittedName>
</protein>
<gene>
    <name evidence="1" type="ORF">BDV96DRAFT_322013</name>
</gene>
<proteinExistence type="predicted"/>